<feature type="domain" description="Response regulatory" evidence="10">
    <location>
        <begin position="3"/>
        <end position="119"/>
    </location>
</feature>
<name>A0A4Y8Q8E3_9BACL</name>
<keyword evidence="5" id="KW-0805">Transcription regulation</keyword>
<dbReference type="InterPro" id="IPR020449">
    <property type="entry name" value="Tscrpt_reg_AraC-type_HTH"/>
</dbReference>
<evidence type="ECO:0000256" key="2">
    <source>
        <dbReference type="ARBA" id="ARBA00022490"/>
    </source>
</evidence>
<keyword evidence="12" id="KW-1185">Reference proteome</keyword>
<feature type="domain" description="HTH araC/xylS-type" evidence="9">
    <location>
        <begin position="262"/>
        <end position="360"/>
    </location>
</feature>
<comment type="caution">
    <text evidence="11">The sequence shown here is derived from an EMBL/GenBank/DDBJ whole genome shotgun (WGS) entry which is preliminary data.</text>
</comment>
<evidence type="ECO:0000259" key="9">
    <source>
        <dbReference type="PROSITE" id="PS01124"/>
    </source>
</evidence>
<dbReference type="PANTHER" id="PTHR42713">
    <property type="entry name" value="HISTIDINE KINASE-RELATED"/>
    <property type="match status" value="1"/>
</dbReference>
<dbReference type="EMBL" id="MYFO01000005">
    <property type="protein sequence ID" value="TFE90257.1"/>
    <property type="molecule type" value="Genomic_DNA"/>
</dbReference>
<reference evidence="11 12" key="1">
    <citation type="submission" date="2017-03" db="EMBL/GenBank/DDBJ databases">
        <title>Isolation of Levoglucosan Utilizing Bacteria.</title>
        <authorList>
            <person name="Arya A.S."/>
        </authorList>
    </citation>
    <scope>NUCLEOTIDE SEQUENCE [LARGE SCALE GENOMIC DNA]</scope>
    <source>
        <strain evidence="11 12">MEC069</strain>
    </source>
</reference>
<dbReference type="GO" id="GO:0003700">
    <property type="term" value="F:DNA-binding transcription factor activity"/>
    <property type="evidence" value="ECO:0007669"/>
    <property type="project" value="InterPro"/>
</dbReference>
<evidence type="ECO:0000256" key="3">
    <source>
        <dbReference type="ARBA" id="ARBA00022553"/>
    </source>
</evidence>
<organism evidence="11 12">
    <name type="scientific">Paenibacillus athensensis</name>
    <dbReference type="NCBI Taxonomy" id="1967502"/>
    <lineage>
        <taxon>Bacteria</taxon>
        <taxon>Bacillati</taxon>
        <taxon>Bacillota</taxon>
        <taxon>Bacilli</taxon>
        <taxon>Bacillales</taxon>
        <taxon>Paenibacillaceae</taxon>
        <taxon>Paenibacillus</taxon>
    </lineage>
</organism>
<sequence>MNRLMIVDDEELIRESLAIQLSEMAGIAVSATLANGSKALEWLKEHYADLCVTDVRMPLVDGLQLIEEINRLYPWMTCVVISSYDDFQYAKKSMLLGAVDYVLKPIDPQLLGEAVDKALRKLHSQRRSEASQLLLRKLPLHKLLLEQWLELVLTVYLHGQPLLIVDTLDLLEQWVEGRYEQLDELALAWTELLVAELKKMGIEVALDETLDLGFAEAAPMLQRSQVRQYFRLRAVKRLEEAANLLMDRARKAKNLQKESAVDQVKRYIEQHYAGNWGLQDLADHVAMSRSYLAKMFKEQAGMTIWTYCVNVRMRKARELLLTTSFKSYEIALKVGYENSIHFSRIFKQYHGINPMEYKERFGGE</sequence>
<dbReference type="InterPro" id="IPR011006">
    <property type="entry name" value="CheY-like_superfamily"/>
</dbReference>
<evidence type="ECO:0000313" key="12">
    <source>
        <dbReference type="Proteomes" id="UP000298246"/>
    </source>
</evidence>
<dbReference type="InterPro" id="IPR001789">
    <property type="entry name" value="Sig_transdc_resp-reg_receiver"/>
</dbReference>
<keyword evidence="7" id="KW-0804">Transcription</keyword>
<dbReference type="InterPro" id="IPR009057">
    <property type="entry name" value="Homeodomain-like_sf"/>
</dbReference>
<dbReference type="PROSITE" id="PS01124">
    <property type="entry name" value="HTH_ARAC_FAMILY_2"/>
    <property type="match status" value="1"/>
</dbReference>
<feature type="modified residue" description="4-aspartylphosphate" evidence="8">
    <location>
        <position position="54"/>
    </location>
</feature>
<evidence type="ECO:0000259" key="10">
    <source>
        <dbReference type="PROSITE" id="PS50110"/>
    </source>
</evidence>
<keyword evidence="6" id="KW-0238">DNA-binding</keyword>
<evidence type="ECO:0000256" key="1">
    <source>
        <dbReference type="ARBA" id="ARBA00004496"/>
    </source>
</evidence>
<comment type="subcellular location">
    <subcellularLocation>
        <location evidence="1">Cytoplasm</location>
    </subcellularLocation>
</comment>
<evidence type="ECO:0000256" key="4">
    <source>
        <dbReference type="ARBA" id="ARBA00023012"/>
    </source>
</evidence>
<dbReference type="InterPro" id="IPR051552">
    <property type="entry name" value="HptR"/>
</dbReference>
<evidence type="ECO:0000313" key="11">
    <source>
        <dbReference type="EMBL" id="TFE90257.1"/>
    </source>
</evidence>
<dbReference type="RefSeq" id="WP_134750826.1">
    <property type="nucleotide sequence ID" value="NZ_MYFO02000001.1"/>
</dbReference>
<dbReference type="Pfam" id="PF12833">
    <property type="entry name" value="HTH_18"/>
    <property type="match status" value="1"/>
</dbReference>
<dbReference type="GO" id="GO:0005737">
    <property type="term" value="C:cytoplasm"/>
    <property type="evidence" value="ECO:0007669"/>
    <property type="project" value="UniProtKB-SubCell"/>
</dbReference>
<evidence type="ECO:0000256" key="7">
    <source>
        <dbReference type="ARBA" id="ARBA00023163"/>
    </source>
</evidence>
<dbReference type="SUPFAM" id="SSF46689">
    <property type="entry name" value="Homeodomain-like"/>
    <property type="match status" value="2"/>
</dbReference>
<dbReference type="CDD" id="cd17536">
    <property type="entry name" value="REC_YesN-like"/>
    <property type="match status" value="1"/>
</dbReference>
<dbReference type="GO" id="GO:0043565">
    <property type="term" value="F:sequence-specific DNA binding"/>
    <property type="evidence" value="ECO:0007669"/>
    <property type="project" value="InterPro"/>
</dbReference>
<dbReference type="Gene3D" id="1.10.10.60">
    <property type="entry name" value="Homeodomain-like"/>
    <property type="match status" value="2"/>
</dbReference>
<evidence type="ECO:0000256" key="5">
    <source>
        <dbReference type="ARBA" id="ARBA00023015"/>
    </source>
</evidence>
<keyword evidence="2" id="KW-0963">Cytoplasm</keyword>
<dbReference type="SMART" id="SM00448">
    <property type="entry name" value="REC"/>
    <property type="match status" value="1"/>
</dbReference>
<dbReference type="GO" id="GO:0000160">
    <property type="term" value="P:phosphorelay signal transduction system"/>
    <property type="evidence" value="ECO:0007669"/>
    <property type="project" value="UniProtKB-KW"/>
</dbReference>
<dbReference type="OrthoDB" id="1769137at2"/>
<dbReference type="SUPFAM" id="SSF52172">
    <property type="entry name" value="CheY-like"/>
    <property type="match status" value="1"/>
</dbReference>
<dbReference type="PANTHER" id="PTHR42713:SF3">
    <property type="entry name" value="TRANSCRIPTIONAL REGULATORY PROTEIN HPTR"/>
    <property type="match status" value="1"/>
</dbReference>
<evidence type="ECO:0000256" key="8">
    <source>
        <dbReference type="PROSITE-ProRule" id="PRU00169"/>
    </source>
</evidence>
<dbReference type="AlphaFoldDB" id="A0A4Y8Q8E3"/>
<protein>
    <recommendedName>
        <fullName evidence="13">AraC family transcriptional regulator</fullName>
    </recommendedName>
</protein>
<dbReference type="InterPro" id="IPR018060">
    <property type="entry name" value="HTH_AraC"/>
</dbReference>
<evidence type="ECO:0008006" key="13">
    <source>
        <dbReference type="Google" id="ProtNLM"/>
    </source>
</evidence>
<accession>A0A4Y8Q8E3</accession>
<dbReference type="Pfam" id="PF00072">
    <property type="entry name" value="Response_reg"/>
    <property type="match status" value="1"/>
</dbReference>
<dbReference type="PROSITE" id="PS50110">
    <property type="entry name" value="RESPONSE_REGULATORY"/>
    <property type="match status" value="1"/>
</dbReference>
<dbReference type="PRINTS" id="PR00032">
    <property type="entry name" value="HTHARAC"/>
</dbReference>
<keyword evidence="3 8" id="KW-0597">Phosphoprotein</keyword>
<keyword evidence="4" id="KW-0902">Two-component regulatory system</keyword>
<evidence type="ECO:0000256" key="6">
    <source>
        <dbReference type="ARBA" id="ARBA00023125"/>
    </source>
</evidence>
<gene>
    <name evidence="11" type="ORF">B5M42_06215</name>
</gene>
<dbReference type="SMART" id="SM00342">
    <property type="entry name" value="HTH_ARAC"/>
    <property type="match status" value="1"/>
</dbReference>
<proteinExistence type="predicted"/>
<dbReference type="Proteomes" id="UP000298246">
    <property type="component" value="Unassembled WGS sequence"/>
</dbReference>
<dbReference type="Gene3D" id="3.40.50.2300">
    <property type="match status" value="1"/>
</dbReference>